<evidence type="ECO:0000256" key="1">
    <source>
        <dbReference type="SAM" id="Phobius"/>
    </source>
</evidence>
<feature type="transmembrane region" description="Helical" evidence="1">
    <location>
        <begin position="94"/>
        <end position="112"/>
    </location>
</feature>
<reference evidence="3 4" key="1">
    <citation type="submission" date="2018-11" db="EMBL/GenBank/DDBJ databases">
        <title>Genomic Encyclopedia of Type Strains, Phase IV (KMG-IV): sequencing the most valuable type-strain genomes for metagenomic binning, comparative biology and taxonomic classification.</title>
        <authorList>
            <person name="Goeker M."/>
        </authorList>
    </citation>
    <scope>NUCLEOTIDE SEQUENCE [LARGE SCALE GENOMIC DNA]</scope>
    <source>
        <strain evidence="3 4">DSM 26537</strain>
    </source>
</reference>
<feature type="transmembrane region" description="Helical" evidence="1">
    <location>
        <begin position="40"/>
        <end position="57"/>
    </location>
</feature>
<evidence type="ECO:0000259" key="2">
    <source>
        <dbReference type="Pfam" id="PF01757"/>
    </source>
</evidence>
<organism evidence="3 4">
    <name type="scientific">Mobilisporobacter senegalensis</name>
    <dbReference type="NCBI Taxonomy" id="1329262"/>
    <lineage>
        <taxon>Bacteria</taxon>
        <taxon>Bacillati</taxon>
        <taxon>Bacillota</taxon>
        <taxon>Clostridia</taxon>
        <taxon>Lachnospirales</taxon>
        <taxon>Lachnospiraceae</taxon>
        <taxon>Mobilisporobacter</taxon>
    </lineage>
</organism>
<feature type="transmembrane region" description="Helical" evidence="1">
    <location>
        <begin position="225"/>
        <end position="245"/>
    </location>
</feature>
<proteinExistence type="predicted"/>
<protein>
    <submittedName>
        <fullName evidence="3">Fucose 4-O-acetylase-like acetyltransferase</fullName>
    </submittedName>
</protein>
<feature type="transmembrane region" description="Helical" evidence="1">
    <location>
        <begin position="144"/>
        <end position="164"/>
    </location>
</feature>
<keyword evidence="4" id="KW-1185">Reference proteome</keyword>
<keyword evidence="1" id="KW-0812">Transmembrane</keyword>
<dbReference type="InterPro" id="IPR002656">
    <property type="entry name" value="Acyl_transf_3_dom"/>
</dbReference>
<name>A0A3N1XL68_9FIRM</name>
<evidence type="ECO:0000313" key="4">
    <source>
        <dbReference type="Proteomes" id="UP000273083"/>
    </source>
</evidence>
<dbReference type="Proteomes" id="UP000273083">
    <property type="component" value="Unassembled WGS sequence"/>
</dbReference>
<feature type="domain" description="Acyltransferase 3" evidence="2">
    <location>
        <begin position="5"/>
        <end position="300"/>
    </location>
</feature>
<sequence length="331" mass="38542">MQRDSYFDNYRGMLAVLVVVAHFIGPFRNDSHTMKFIETSIYLFHMPAFAFICAYFSKQNDLLKLVKRIFVPYVGLQIVYHIVLNYVWGRPTDFRLLLPKYSLWFLLSLFCWRVLIDKIILVKGIVPISFLLGILVGFDTSIGEFAAIGRTVAFLPFFILGYKFDKSKFMEFGKRYSVKICSLISLLLLFGVVYLEAEHINFSILSMKNSYEKIGEAQYGWLYRLIAYLCATLIIYLIAIIIPRGKHWYTKLGQRTMSIYLLHGLIYKSIEYLTDVYTNIDTRLEMGLTIVFSVSLTLFLSLRPFHYIVRKLSDVPVEKMLITNGNEQQTD</sequence>
<comment type="caution">
    <text evidence="3">The sequence shown here is derived from an EMBL/GenBank/DDBJ whole genome shotgun (WGS) entry which is preliminary data.</text>
</comment>
<feature type="transmembrane region" description="Helical" evidence="1">
    <location>
        <begin position="119"/>
        <end position="138"/>
    </location>
</feature>
<feature type="transmembrane region" description="Helical" evidence="1">
    <location>
        <begin position="69"/>
        <end position="88"/>
    </location>
</feature>
<accession>A0A3N1XL68</accession>
<dbReference type="RefSeq" id="WP_123609700.1">
    <property type="nucleotide sequence ID" value="NZ_RJVG01000006.1"/>
</dbReference>
<feature type="transmembrane region" description="Helical" evidence="1">
    <location>
        <begin position="176"/>
        <end position="195"/>
    </location>
</feature>
<feature type="transmembrane region" description="Helical" evidence="1">
    <location>
        <begin position="286"/>
        <end position="302"/>
    </location>
</feature>
<dbReference type="Pfam" id="PF01757">
    <property type="entry name" value="Acyl_transf_3"/>
    <property type="match status" value="1"/>
</dbReference>
<dbReference type="PANTHER" id="PTHR37312:SF1">
    <property type="entry name" value="MEMBRANE-BOUND ACYLTRANSFERASE YKRP-RELATED"/>
    <property type="match status" value="1"/>
</dbReference>
<dbReference type="EMBL" id="RJVG01000006">
    <property type="protein sequence ID" value="ROR27455.1"/>
    <property type="molecule type" value="Genomic_DNA"/>
</dbReference>
<evidence type="ECO:0000313" key="3">
    <source>
        <dbReference type="EMBL" id="ROR27455.1"/>
    </source>
</evidence>
<dbReference type="AlphaFoldDB" id="A0A3N1XL68"/>
<keyword evidence="1" id="KW-0472">Membrane</keyword>
<keyword evidence="3" id="KW-0808">Transferase</keyword>
<dbReference type="GO" id="GO:0016747">
    <property type="term" value="F:acyltransferase activity, transferring groups other than amino-acyl groups"/>
    <property type="evidence" value="ECO:0007669"/>
    <property type="project" value="InterPro"/>
</dbReference>
<gene>
    <name evidence="3" type="ORF">EDD66_106152</name>
</gene>
<feature type="transmembrane region" description="Helical" evidence="1">
    <location>
        <begin position="12"/>
        <end position="28"/>
    </location>
</feature>
<dbReference type="InterPro" id="IPR052734">
    <property type="entry name" value="Nod_factor_acetyltransferase"/>
</dbReference>
<dbReference type="PANTHER" id="PTHR37312">
    <property type="entry name" value="MEMBRANE-BOUND ACYLTRANSFERASE YKRP-RELATED"/>
    <property type="match status" value="1"/>
</dbReference>
<keyword evidence="1" id="KW-1133">Transmembrane helix</keyword>
<dbReference type="OrthoDB" id="6623990at2"/>